<dbReference type="Proteomes" id="UP000093186">
    <property type="component" value="Unassembled WGS sequence"/>
</dbReference>
<keyword evidence="2" id="KW-1185">Reference proteome</keyword>
<dbReference type="EMBL" id="MAKX01000001">
    <property type="protein sequence ID" value="OCK44487.1"/>
    <property type="molecule type" value="Genomic_DNA"/>
</dbReference>
<protein>
    <recommendedName>
        <fullName evidence="3">TonB-dependent receptor</fullName>
    </recommendedName>
</protein>
<accession>A0A1B9Y3W6</accession>
<proteinExistence type="predicted"/>
<gene>
    <name evidence="1" type="ORF">BA195_03400</name>
</gene>
<organism evidence="1 2">
    <name type="scientific">Tenacibaculum soleae</name>
    <dbReference type="NCBI Taxonomy" id="447689"/>
    <lineage>
        <taxon>Bacteria</taxon>
        <taxon>Pseudomonadati</taxon>
        <taxon>Bacteroidota</taxon>
        <taxon>Flavobacteriia</taxon>
        <taxon>Flavobacteriales</taxon>
        <taxon>Flavobacteriaceae</taxon>
        <taxon>Tenacibaculum</taxon>
    </lineage>
</organism>
<dbReference type="STRING" id="447689.BA195_03400"/>
<dbReference type="Pfam" id="PF13715">
    <property type="entry name" value="CarbopepD_reg_2"/>
    <property type="match status" value="1"/>
</dbReference>
<dbReference type="SUPFAM" id="SSF49464">
    <property type="entry name" value="Carboxypeptidase regulatory domain-like"/>
    <property type="match status" value="1"/>
</dbReference>
<comment type="caution">
    <text evidence="1">The sequence shown here is derived from an EMBL/GenBank/DDBJ whole genome shotgun (WGS) entry which is preliminary data.</text>
</comment>
<dbReference type="SUPFAM" id="SSF56935">
    <property type="entry name" value="Porins"/>
    <property type="match status" value="1"/>
</dbReference>
<name>A0A1B9Y3W6_9FLAO</name>
<dbReference type="InterPro" id="IPR008969">
    <property type="entry name" value="CarboxyPept-like_regulatory"/>
</dbReference>
<reference evidence="1 2" key="1">
    <citation type="submission" date="2016-06" db="EMBL/GenBank/DDBJ databases">
        <title>Draft Genome Sequence of Tenacibaculum soleae UCD-KL19.</title>
        <authorList>
            <person name="Eisen J.A."/>
            <person name="Coil D.A."/>
            <person name="Lujan K.M."/>
        </authorList>
    </citation>
    <scope>NUCLEOTIDE SEQUENCE [LARGE SCALE GENOMIC DNA]</scope>
    <source>
        <strain evidence="1 2">UCD-KL19</strain>
    </source>
</reference>
<sequence>MFFFLICTYSFSQAIISGTLKDNKNNIITGNVILKDSLLKNYISYTYANKKGYYQLKTNKTGNFNLVFSSLGFKPKTTPIVVHKNQAEITVNVVLQEDAISLDEVVIKAEKSVFIEKDTIRFRTKAFTNGTEQTVEDLLKKIPGLNIDSEGRIKVGNQEIEKLMIDGDDFFEKGYKVLSKNMPAHPIEEVEVLKKYSNNHLLKGIENSDKVALNLKLNEKSKRIWFGNISLGYGLFSENRYETKANLMNFGKKNKYFFLTSLNNTGIDVTGNINQLINPTSYNEPGSIGDNKSTRNLLNLAIYNSFFDKERTNFNNTELTSLNAIFNPSKKLKIKALSFLNWDENSDAKTSIDNINTGNTNFTNTENSELNNDKKIAFGKVDIIYNIDKNKMLAATTKYKYGNFNDSSNLTFNGNSTTENLKHQNNIFDQKIIFTNRLNNKKVYVTTGRFINEKSPQNYQTNQFLFQDLFPNSANANNIKQLSDSEMTFAGFNTHLLTKKENGDLLELQLGNEYRADKLNTQLTLLENNTIVNIPVAYKNTTEYKVNDTYLKTKYHLKIKDLRLIGKLNFHNLTNNLNDNTLNKSENYFYINPSIGIDWKINDSNKITSSVSYNTTNAKIVDVYNNFALTSFRSFTKGTGNFNQLNASTANLNYSLGNYSDRFFAYFSLMYTKNYDFFSSNSLIQQNYNQAEKIIIKDREYVSINSKIDYYFKSISSNLKLDVGYTKSEFKNSVNNTGLRKVTSNNYNYGVNLRSGFRGFFNYHFGTKWNTSKIQQSSFKNSFTNNKSFLDLSFVFSKKFNADIQSERYYFGNLEKDATYNFVDVSVTYNLIDNKLTLFLTGKNLLNTKTFKSFSISDIGTSTTEYRLLPRFALLKLKYRF</sequence>
<evidence type="ECO:0008006" key="3">
    <source>
        <dbReference type="Google" id="ProtNLM"/>
    </source>
</evidence>
<evidence type="ECO:0000313" key="2">
    <source>
        <dbReference type="Proteomes" id="UP000093186"/>
    </source>
</evidence>
<evidence type="ECO:0000313" key="1">
    <source>
        <dbReference type="EMBL" id="OCK44487.1"/>
    </source>
</evidence>
<dbReference type="AlphaFoldDB" id="A0A1B9Y3W6"/>